<keyword evidence="3" id="KW-1185">Reference proteome</keyword>
<sequence>MMQVPFFNPQQLIILNPLFFPWQPQPVQLSHLSPPFPNHVSVPQNPILIPNPPPAQNPVHIPVPAPLPPPNQEEIEIVEEEELPIHRNSFIKITTLWGAALMIFPDREDKQYIHKCPVTLKKMLPGSETSHESSTSQICSGHDSNHENISTP</sequence>
<accession>A0AAE1S8F9</accession>
<protein>
    <submittedName>
        <fullName evidence="2">Uncharacterized protein</fullName>
    </submittedName>
</protein>
<comment type="caution">
    <text evidence="2">The sequence shown here is derived from an EMBL/GenBank/DDBJ whole genome shotgun (WGS) entry which is preliminary data.</text>
</comment>
<name>A0AAE1S8F9_9SOLA</name>
<proteinExistence type="predicted"/>
<evidence type="ECO:0000256" key="1">
    <source>
        <dbReference type="SAM" id="MobiDB-lite"/>
    </source>
</evidence>
<dbReference type="Proteomes" id="UP001291623">
    <property type="component" value="Unassembled WGS sequence"/>
</dbReference>
<gene>
    <name evidence="2" type="ORF">RND71_016489</name>
</gene>
<reference evidence="2" key="1">
    <citation type="submission" date="2023-12" db="EMBL/GenBank/DDBJ databases">
        <title>Genome assembly of Anisodus tanguticus.</title>
        <authorList>
            <person name="Wang Y.-J."/>
        </authorList>
    </citation>
    <scope>NUCLEOTIDE SEQUENCE</scope>
    <source>
        <strain evidence="2">KB-2021</strain>
        <tissue evidence="2">Leaf</tissue>
    </source>
</reference>
<evidence type="ECO:0000313" key="3">
    <source>
        <dbReference type="Proteomes" id="UP001291623"/>
    </source>
</evidence>
<dbReference type="EMBL" id="JAVYJV010000008">
    <property type="protein sequence ID" value="KAK4365131.1"/>
    <property type="molecule type" value="Genomic_DNA"/>
</dbReference>
<feature type="region of interest" description="Disordered" evidence="1">
    <location>
        <begin position="125"/>
        <end position="152"/>
    </location>
</feature>
<dbReference type="AlphaFoldDB" id="A0AAE1S8F9"/>
<evidence type="ECO:0000313" key="2">
    <source>
        <dbReference type="EMBL" id="KAK4365131.1"/>
    </source>
</evidence>
<organism evidence="2 3">
    <name type="scientific">Anisodus tanguticus</name>
    <dbReference type="NCBI Taxonomy" id="243964"/>
    <lineage>
        <taxon>Eukaryota</taxon>
        <taxon>Viridiplantae</taxon>
        <taxon>Streptophyta</taxon>
        <taxon>Embryophyta</taxon>
        <taxon>Tracheophyta</taxon>
        <taxon>Spermatophyta</taxon>
        <taxon>Magnoliopsida</taxon>
        <taxon>eudicotyledons</taxon>
        <taxon>Gunneridae</taxon>
        <taxon>Pentapetalae</taxon>
        <taxon>asterids</taxon>
        <taxon>lamiids</taxon>
        <taxon>Solanales</taxon>
        <taxon>Solanaceae</taxon>
        <taxon>Solanoideae</taxon>
        <taxon>Hyoscyameae</taxon>
        <taxon>Anisodus</taxon>
    </lineage>
</organism>